<dbReference type="OrthoDB" id="253428at2157"/>
<organism evidence="9 10">
    <name type="scientific">Methanospirillum stamsii</name>
    <dbReference type="NCBI Taxonomy" id="1277351"/>
    <lineage>
        <taxon>Archaea</taxon>
        <taxon>Methanobacteriati</taxon>
        <taxon>Methanobacteriota</taxon>
        <taxon>Stenosarchaea group</taxon>
        <taxon>Methanomicrobia</taxon>
        <taxon>Methanomicrobiales</taxon>
        <taxon>Methanospirillaceae</taxon>
        <taxon>Methanospirillum</taxon>
    </lineage>
</organism>
<evidence type="ECO:0000256" key="2">
    <source>
        <dbReference type="ARBA" id="ARBA00022475"/>
    </source>
</evidence>
<name>A0A2V2NHT1_9EURY</name>
<evidence type="ECO:0000256" key="3">
    <source>
        <dbReference type="ARBA" id="ARBA00022692"/>
    </source>
</evidence>
<comment type="similarity">
    <text evidence="6 8">Belongs to the fluoride channel Fluc/FEX (TC 1.A.43) family.</text>
</comment>
<dbReference type="HAMAP" id="MF_00454">
    <property type="entry name" value="FluC"/>
    <property type="match status" value="1"/>
</dbReference>
<dbReference type="Pfam" id="PF02537">
    <property type="entry name" value="CRCB"/>
    <property type="match status" value="1"/>
</dbReference>
<keyword evidence="8" id="KW-0407">Ion channel</keyword>
<gene>
    <name evidence="8" type="primary">fluC</name>
    <name evidence="8" type="synonym">crcB</name>
    <name evidence="9" type="ORF">DLD82_06600</name>
</gene>
<dbReference type="Proteomes" id="UP000245934">
    <property type="component" value="Unassembled WGS sequence"/>
</dbReference>
<keyword evidence="8" id="KW-0915">Sodium</keyword>
<keyword evidence="3 8" id="KW-0812">Transmembrane</keyword>
<protein>
    <recommendedName>
        <fullName evidence="8">Fluoride-specific ion channel FluC</fullName>
    </recommendedName>
</protein>
<dbReference type="GO" id="GO:0046872">
    <property type="term" value="F:metal ion binding"/>
    <property type="evidence" value="ECO:0007669"/>
    <property type="project" value="UniProtKB-KW"/>
</dbReference>
<evidence type="ECO:0000256" key="4">
    <source>
        <dbReference type="ARBA" id="ARBA00022989"/>
    </source>
</evidence>
<comment type="catalytic activity">
    <reaction evidence="7">
        <text>fluoride(in) = fluoride(out)</text>
        <dbReference type="Rhea" id="RHEA:76159"/>
        <dbReference type="ChEBI" id="CHEBI:17051"/>
    </reaction>
    <physiologicalReaction direction="left-to-right" evidence="7">
        <dbReference type="Rhea" id="RHEA:76160"/>
    </physiologicalReaction>
</comment>
<accession>A0A2V2NHT1</accession>
<dbReference type="GO" id="GO:0005886">
    <property type="term" value="C:plasma membrane"/>
    <property type="evidence" value="ECO:0007669"/>
    <property type="project" value="UniProtKB-SubCell"/>
</dbReference>
<evidence type="ECO:0000256" key="5">
    <source>
        <dbReference type="ARBA" id="ARBA00023136"/>
    </source>
</evidence>
<evidence type="ECO:0000256" key="8">
    <source>
        <dbReference type="HAMAP-Rule" id="MF_00454"/>
    </source>
</evidence>
<comment type="caution">
    <text evidence="9">The sequence shown here is derived from an EMBL/GenBank/DDBJ whole genome shotgun (WGS) entry which is preliminary data.</text>
</comment>
<feature type="binding site" evidence="8">
    <location>
        <position position="73"/>
    </location>
    <ligand>
        <name>Na(+)</name>
        <dbReference type="ChEBI" id="CHEBI:29101"/>
        <note>structural</note>
    </ligand>
</feature>
<comment type="subcellular location">
    <subcellularLocation>
        <location evidence="1 8">Cell membrane</location>
        <topology evidence="1 8">Multi-pass membrane protein</topology>
    </subcellularLocation>
</comment>
<keyword evidence="2 8" id="KW-1003">Cell membrane</keyword>
<dbReference type="GO" id="GO:0140114">
    <property type="term" value="P:cellular detoxification of fluoride"/>
    <property type="evidence" value="ECO:0007669"/>
    <property type="project" value="UniProtKB-UniRule"/>
</dbReference>
<evidence type="ECO:0000313" key="10">
    <source>
        <dbReference type="Proteomes" id="UP000245934"/>
    </source>
</evidence>
<feature type="transmembrane region" description="Helical" evidence="8">
    <location>
        <begin position="32"/>
        <end position="51"/>
    </location>
</feature>
<evidence type="ECO:0000256" key="6">
    <source>
        <dbReference type="ARBA" id="ARBA00035120"/>
    </source>
</evidence>
<keyword evidence="10" id="KW-1185">Reference proteome</keyword>
<sequence length="124" mass="13164">MKFTPSESILVGIGGCIGSIARYQVNECIPSLIGTFIVNVIGCVAIGILMYESIYFGSFSRNSRLLLGAGMCGSFTTFSAFATQSIEAGPVFGLMFITANIICGLLGVYLGRDIILRGVASWNM</sequence>
<evidence type="ECO:0000313" key="9">
    <source>
        <dbReference type="EMBL" id="PWR74893.1"/>
    </source>
</evidence>
<proteinExistence type="inferred from homology"/>
<feature type="transmembrane region" description="Helical" evidence="8">
    <location>
        <begin position="88"/>
        <end position="110"/>
    </location>
</feature>
<feature type="binding site" evidence="8">
    <location>
        <position position="76"/>
    </location>
    <ligand>
        <name>Na(+)</name>
        <dbReference type="ChEBI" id="CHEBI:29101"/>
        <note>structural</note>
    </ligand>
</feature>
<feature type="transmembrane region" description="Helical" evidence="8">
    <location>
        <begin position="63"/>
        <end position="82"/>
    </location>
</feature>
<comment type="activity regulation">
    <text evidence="8">Na(+) is not transported, but it plays an essential structural role and its presence is essential for fluoride channel function.</text>
</comment>
<reference evidence="9 10" key="1">
    <citation type="submission" date="2018-05" db="EMBL/GenBank/DDBJ databases">
        <title>Draft genome of Methanospirillum stamsii Pt1.</title>
        <authorList>
            <person name="Dueholm M.S."/>
            <person name="Nielsen P.H."/>
            <person name="Bakmann L.F."/>
            <person name="Otzen D.E."/>
        </authorList>
    </citation>
    <scope>NUCLEOTIDE SEQUENCE [LARGE SCALE GENOMIC DNA]</scope>
    <source>
        <strain evidence="9 10">Pt1</strain>
    </source>
</reference>
<evidence type="ECO:0000256" key="1">
    <source>
        <dbReference type="ARBA" id="ARBA00004651"/>
    </source>
</evidence>
<dbReference type="EMBL" id="QGMZ01000014">
    <property type="protein sequence ID" value="PWR74893.1"/>
    <property type="molecule type" value="Genomic_DNA"/>
</dbReference>
<dbReference type="GO" id="GO:0062054">
    <property type="term" value="F:fluoride channel activity"/>
    <property type="evidence" value="ECO:0007669"/>
    <property type="project" value="UniProtKB-UniRule"/>
</dbReference>
<keyword evidence="4 8" id="KW-1133">Transmembrane helix</keyword>
<dbReference type="InterPro" id="IPR003691">
    <property type="entry name" value="FluC"/>
</dbReference>
<dbReference type="AlphaFoldDB" id="A0A2V2NHT1"/>
<keyword evidence="8" id="KW-0406">Ion transport</keyword>
<keyword evidence="5 8" id="KW-0472">Membrane</keyword>
<keyword evidence="8" id="KW-0813">Transport</keyword>
<keyword evidence="8" id="KW-0479">Metal-binding</keyword>
<evidence type="ECO:0000256" key="7">
    <source>
        <dbReference type="ARBA" id="ARBA00035585"/>
    </source>
</evidence>
<dbReference type="RefSeq" id="WP_109940325.1">
    <property type="nucleotide sequence ID" value="NZ_CP176366.1"/>
</dbReference>
<dbReference type="GeneID" id="97611238"/>
<comment type="function">
    <text evidence="8">Fluoride-specific ion channel. Important for reducing fluoride concentration in the cell, thus reducing its toxicity.</text>
</comment>